<dbReference type="KEGG" id="ifn:GM661_00880"/>
<name>A0A8A7K937_9FIRM</name>
<accession>A0A8A7K937</accession>
<dbReference type="PANTHER" id="PTHR34821:SF2">
    <property type="entry name" value="INNER MEMBRANE PROTEIN YDCZ"/>
    <property type="match status" value="1"/>
</dbReference>
<proteinExistence type="predicted"/>
<dbReference type="PANTHER" id="PTHR34821">
    <property type="entry name" value="INNER MEMBRANE PROTEIN YDCZ"/>
    <property type="match status" value="1"/>
</dbReference>
<evidence type="ECO:0000313" key="2">
    <source>
        <dbReference type="EMBL" id="QTL96625.1"/>
    </source>
</evidence>
<feature type="transmembrane region" description="Helical" evidence="1">
    <location>
        <begin position="71"/>
        <end position="88"/>
    </location>
</feature>
<dbReference type="GO" id="GO:0005886">
    <property type="term" value="C:plasma membrane"/>
    <property type="evidence" value="ECO:0007669"/>
    <property type="project" value="TreeGrafter"/>
</dbReference>
<dbReference type="Pfam" id="PF04657">
    <property type="entry name" value="DMT_YdcZ"/>
    <property type="match status" value="1"/>
</dbReference>
<dbReference type="RefSeq" id="WP_230868340.1">
    <property type="nucleotide sequence ID" value="NZ_CP046640.1"/>
</dbReference>
<reference evidence="2" key="1">
    <citation type="submission" date="2019-12" db="EMBL/GenBank/DDBJ databases">
        <authorList>
            <person name="zhang j."/>
            <person name="sun C.M."/>
        </authorList>
    </citation>
    <scope>NUCLEOTIDE SEQUENCE</scope>
    <source>
        <strain evidence="2">NS-1</strain>
    </source>
</reference>
<gene>
    <name evidence="2" type="ORF">GM661_00880</name>
</gene>
<feature type="transmembrane region" description="Helical" evidence="1">
    <location>
        <begin position="126"/>
        <end position="146"/>
    </location>
</feature>
<keyword evidence="1" id="KW-0812">Transmembrane</keyword>
<keyword evidence="1" id="KW-1133">Transmembrane helix</keyword>
<dbReference type="Proteomes" id="UP000665020">
    <property type="component" value="Chromosome"/>
</dbReference>
<sequence length="148" mass="16095">MFGFPLLYLALAALAGLSMALQGSLNAVLGKKTGILEASFIVHFTAVIVLLIFILINLNKINIPQWRKIPWYLYLGGLLGVIISYTVIITIPKLGVAVATTAIITAQVLTASFIDHFGIFGLEEIPFTWIKLVGVFFLAAGVRLLLHN</sequence>
<evidence type="ECO:0000313" key="3">
    <source>
        <dbReference type="Proteomes" id="UP000665020"/>
    </source>
</evidence>
<dbReference type="AlphaFoldDB" id="A0A8A7K937"/>
<protein>
    <submittedName>
        <fullName evidence="2">EamA family transporter</fullName>
    </submittedName>
</protein>
<keyword evidence="3" id="KW-1185">Reference proteome</keyword>
<dbReference type="InterPro" id="IPR006750">
    <property type="entry name" value="YdcZ"/>
</dbReference>
<dbReference type="EMBL" id="CP046640">
    <property type="protein sequence ID" value="QTL96625.1"/>
    <property type="molecule type" value="Genomic_DNA"/>
</dbReference>
<keyword evidence="1" id="KW-0472">Membrane</keyword>
<organism evidence="2 3">
    <name type="scientific">Iocasia fonsfrigidae</name>
    <dbReference type="NCBI Taxonomy" id="2682810"/>
    <lineage>
        <taxon>Bacteria</taxon>
        <taxon>Bacillati</taxon>
        <taxon>Bacillota</taxon>
        <taxon>Clostridia</taxon>
        <taxon>Halanaerobiales</taxon>
        <taxon>Halanaerobiaceae</taxon>
        <taxon>Iocasia</taxon>
    </lineage>
</organism>
<feature type="transmembrane region" description="Helical" evidence="1">
    <location>
        <begin position="40"/>
        <end position="59"/>
    </location>
</feature>
<evidence type="ECO:0000256" key="1">
    <source>
        <dbReference type="SAM" id="Phobius"/>
    </source>
</evidence>